<feature type="compositionally biased region" description="Pro residues" evidence="5">
    <location>
        <begin position="14"/>
        <end position="25"/>
    </location>
</feature>
<dbReference type="PANTHER" id="PTHR22839">
    <property type="entry name" value="THO COMPLEX SUBUNIT 3 THO3"/>
    <property type="match status" value="1"/>
</dbReference>
<dbReference type="SUPFAM" id="SSF50978">
    <property type="entry name" value="WD40 repeat-like"/>
    <property type="match status" value="1"/>
</dbReference>
<evidence type="ECO:0000256" key="5">
    <source>
        <dbReference type="SAM" id="MobiDB-lite"/>
    </source>
</evidence>
<protein>
    <submittedName>
        <fullName evidence="6">Uncharacterized protein</fullName>
    </submittedName>
</protein>
<dbReference type="InterPro" id="IPR001680">
    <property type="entry name" value="WD40_rpt"/>
</dbReference>
<evidence type="ECO:0000313" key="6">
    <source>
        <dbReference type="EMBL" id="KIP02107.1"/>
    </source>
</evidence>
<evidence type="ECO:0000256" key="4">
    <source>
        <dbReference type="PROSITE-ProRule" id="PRU00221"/>
    </source>
</evidence>
<keyword evidence="1 4" id="KW-0853">WD repeat</keyword>
<keyword evidence="7" id="KW-1185">Reference proteome</keyword>
<dbReference type="Proteomes" id="UP000053257">
    <property type="component" value="Unassembled WGS sequence"/>
</dbReference>
<evidence type="ECO:0000313" key="7">
    <source>
        <dbReference type="Proteomes" id="UP000053257"/>
    </source>
</evidence>
<dbReference type="PANTHER" id="PTHR22839:SF0">
    <property type="entry name" value="THO COMPLEX SUBUNIT 3"/>
    <property type="match status" value="1"/>
</dbReference>
<proteinExistence type="inferred from homology"/>
<feature type="repeat" description="WD" evidence="4">
    <location>
        <begin position="229"/>
        <end position="263"/>
    </location>
</feature>
<feature type="repeat" description="WD" evidence="4">
    <location>
        <begin position="94"/>
        <end position="137"/>
    </location>
</feature>
<comment type="similarity">
    <text evidence="3">Belongs to the THOC3 family.</text>
</comment>
<sequence>MSYVSRGKEEDEVPPPQRPPSPPPHTTFAARGIHPPNFSAFKPRDYKTPCYQGITHVAWNCDGKRLAGVGMDKQVRIWYPEQSPIDLRSCQMFQGGHTDDIDHMSWNPIHPDLFVTSSQKDKKLVFWDTRQKTYIQTLQFSKILPVSTTWSPDGRTVLWTSAGRQTYVLGLGQREGETRESWSTQTQPHMIHATQATFSNAGDLIVTNNAMDHTIKVMEFPSLKPVHTSAAHVAGCTAVALDPRGRYLASGGNDSIINMFDLEEWICARTITTCDHAITGLSFSYDGEYLAISNAGNYIDIVAAETAMPIHRISTLGSSPTVQWHPSKYVFAYCGHHKPKQREGGPPGGPPQAFVSLFGPGMSI</sequence>
<dbReference type="HOGENOM" id="CLU_045202_0_0_1"/>
<evidence type="ECO:0000256" key="1">
    <source>
        <dbReference type="ARBA" id="ARBA00022574"/>
    </source>
</evidence>
<gene>
    <name evidence="6" type="ORF">PHLGIDRAFT_310336</name>
</gene>
<feature type="region of interest" description="Disordered" evidence="5">
    <location>
        <begin position="1"/>
        <end position="26"/>
    </location>
</feature>
<dbReference type="InterPro" id="IPR036322">
    <property type="entry name" value="WD40_repeat_dom_sf"/>
</dbReference>
<dbReference type="PROSITE" id="PS00678">
    <property type="entry name" value="WD_REPEATS_1"/>
    <property type="match status" value="1"/>
</dbReference>
<dbReference type="GO" id="GO:0006406">
    <property type="term" value="P:mRNA export from nucleus"/>
    <property type="evidence" value="ECO:0007669"/>
    <property type="project" value="InterPro"/>
</dbReference>
<reference evidence="6 7" key="1">
    <citation type="journal article" date="2014" name="PLoS Genet.">
        <title>Analysis of the Phlebiopsis gigantea genome, transcriptome and secretome provides insight into its pioneer colonization strategies of wood.</title>
        <authorList>
            <person name="Hori C."/>
            <person name="Ishida T."/>
            <person name="Igarashi K."/>
            <person name="Samejima M."/>
            <person name="Suzuki H."/>
            <person name="Master E."/>
            <person name="Ferreira P."/>
            <person name="Ruiz-Duenas F.J."/>
            <person name="Held B."/>
            <person name="Canessa P."/>
            <person name="Larrondo L.F."/>
            <person name="Schmoll M."/>
            <person name="Druzhinina I.S."/>
            <person name="Kubicek C.P."/>
            <person name="Gaskell J.A."/>
            <person name="Kersten P."/>
            <person name="St John F."/>
            <person name="Glasner J."/>
            <person name="Sabat G."/>
            <person name="Splinter BonDurant S."/>
            <person name="Syed K."/>
            <person name="Yadav J."/>
            <person name="Mgbeahuruike A.C."/>
            <person name="Kovalchuk A."/>
            <person name="Asiegbu F.O."/>
            <person name="Lackner G."/>
            <person name="Hoffmeister D."/>
            <person name="Rencoret J."/>
            <person name="Gutierrez A."/>
            <person name="Sun H."/>
            <person name="Lindquist E."/>
            <person name="Barry K."/>
            <person name="Riley R."/>
            <person name="Grigoriev I.V."/>
            <person name="Henrissat B."/>
            <person name="Kues U."/>
            <person name="Berka R.M."/>
            <person name="Martinez A.T."/>
            <person name="Covert S.F."/>
            <person name="Blanchette R.A."/>
            <person name="Cullen D."/>
        </authorList>
    </citation>
    <scope>NUCLEOTIDE SEQUENCE [LARGE SCALE GENOMIC DNA]</scope>
    <source>
        <strain evidence="6 7">11061_1 CR5-6</strain>
    </source>
</reference>
<dbReference type="AlphaFoldDB" id="A0A0C3RZW8"/>
<dbReference type="InterPro" id="IPR040132">
    <property type="entry name" value="Tex1/THOC3"/>
</dbReference>
<name>A0A0C3RZW8_PHLG1</name>
<dbReference type="InterPro" id="IPR015943">
    <property type="entry name" value="WD40/YVTN_repeat-like_dom_sf"/>
</dbReference>
<dbReference type="GO" id="GO:0000445">
    <property type="term" value="C:THO complex part of transcription export complex"/>
    <property type="evidence" value="ECO:0007669"/>
    <property type="project" value="TreeGrafter"/>
</dbReference>
<dbReference type="STRING" id="745531.A0A0C3RZW8"/>
<dbReference type="Pfam" id="PF00400">
    <property type="entry name" value="WD40"/>
    <property type="match status" value="2"/>
</dbReference>
<dbReference type="OrthoDB" id="340259at2759"/>
<accession>A0A0C3RZW8</accession>
<dbReference type="SMART" id="SM00320">
    <property type="entry name" value="WD40"/>
    <property type="match status" value="4"/>
</dbReference>
<evidence type="ECO:0000256" key="3">
    <source>
        <dbReference type="ARBA" id="ARBA00046343"/>
    </source>
</evidence>
<evidence type="ECO:0000256" key="2">
    <source>
        <dbReference type="ARBA" id="ARBA00022737"/>
    </source>
</evidence>
<dbReference type="InterPro" id="IPR019775">
    <property type="entry name" value="WD40_repeat_CS"/>
</dbReference>
<dbReference type="EMBL" id="KN840703">
    <property type="protein sequence ID" value="KIP02107.1"/>
    <property type="molecule type" value="Genomic_DNA"/>
</dbReference>
<organism evidence="6 7">
    <name type="scientific">Phlebiopsis gigantea (strain 11061_1 CR5-6)</name>
    <name type="common">White-rot fungus</name>
    <name type="synonym">Peniophora gigantea</name>
    <dbReference type="NCBI Taxonomy" id="745531"/>
    <lineage>
        <taxon>Eukaryota</taxon>
        <taxon>Fungi</taxon>
        <taxon>Dikarya</taxon>
        <taxon>Basidiomycota</taxon>
        <taxon>Agaricomycotina</taxon>
        <taxon>Agaricomycetes</taxon>
        <taxon>Polyporales</taxon>
        <taxon>Phanerochaetaceae</taxon>
        <taxon>Phlebiopsis</taxon>
    </lineage>
</organism>
<dbReference type="PROSITE" id="PS50082">
    <property type="entry name" value="WD_REPEATS_2"/>
    <property type="match status" value="2"/>
</dbReference>
<keyword evidence="2" id="KW-0677">Repeat</keyword>
<dbReference type="Gene3D" id="2.130.10.10">
    <property type="entry name" value="YVTN repeat-like/Quinoprotein amine dehydrogenase"/>
    <property type="match status" value="2"/>
</dbReference>